<keyword evidence="2" id="KW-0732">Signal</keyword>
<proteinExistence type="predicted"/>
<evidence type="ECO:0000313" key="3">
    <source>
        <dbReference type="EMBL" id="AGE96600.1"/>
    </source>
</evidence>
<dbReference type="VEuPathDB" id="MicrosporidiaDB:AEWR_081980"/>
<feature type="compositionally biased region" description="Polar residues" evidence="1">
    <location>
        <begin position="38"/>
        <end position="47"/>
    </location>
</feature>
<feature type="compositionally biased region" description="Acidic residues" evidence="1">
    <location>
        <begin position="95"/>
        <end position="110"/>
    </location>
</feature>
<evidence type="ECO:0000256" key="2">
    <source>
        <dbReference type="SAM" id="SignalP"/>
    </source>
</evidence>
<dbReference type="EMBL" id="KC513625">
    <property type="protein sequence ID" value="AGE96600.1"/>
    <property type="molecule type" value="Genomic_DNA"/>
</dbReference>
<reference evidence="3" key="1">
    <citation type="journal article" date="2013" name="Eukaryot. Cell">
        <title>Extremely Reduced Levels of Heterozygosity in the Vertebrate Pathogen Encephalitozoon cuniculi.</title>
        <authorList>
            <person name="Selman M."/>
            <person name="Sak B."/>
            <person name="Kvac M."/>
            <person name="Farinelli L."/>
            <person name="Weiss L.M."/>
            <person name="Corradi N."/>
        </authorList>
    </citation>
    <scope>NUCLEOTIDE SEQUENCE</scope>
</reference>
<dbReference type="VEuPathDB" id="MicrosporidiaDB:M970_081980"/>
<protein>
    <submittedName>
        <fullName evidence="3">Uncharacterized protein</fullName>
    </submittedName>
</protein>
<feature type="compositionally biased region" description="Low complexity" evidence="1">
    <location>
        <begin position="79"/>
        <end position="94"/>
    </location>
</feature>
<sequence length="110" mass="12063">MRIQKYKRRISIGLIMKAKFIALQAIFTAVLCTQQQECGHNSGSIVENSKEKKKLPVPIPGTEEQQELSTGKKENPIVEEGTSGNEGSGQSENSQEGEEEEEGLVDNEGD</sequence>
<dbReference type="AlphaFoldDB" id="M1KBM4"/>
<organism evidence="3">
    <name type="scientific">Encephalitozoon cuniculi</name>
    <name type="common">Microsporidian parasite</name>
    <dbReference type="NCBI Taxonomy" id="6035"/>
    <lineage>
        <taxon>Eukaryota</taxon>
        <taxon>Fungi</taxon>
        <taxon>Fungi incertae sedis</taxon>
        <taxon>Microsporidia</taxon>
        <taxon>Unikaryonidae</taxon>
        <taxon>Encephalitozoon</taxon>
    </lineage>
</organism>
<accession>M1KBM4</accession>
<dbReference type="VEuPathDB" id="MicrosporidiaDB:ECU08_1980"/>
<evidence type="ECO:0000256" key="1">
    <source>
        <dbReference type="SAM" id="MobiDB-lite"/>
    </source>
</evidence>
<dbReference type="VEuPathDB" id="MicrosporidiaDB:AEWQ_081990"/>
<feature type="signal peptide" evidence="2">
    <location>
        <begin position="1"/>
        <end position="25"/>
    </location>
</feature>
<gene>
    <name evidence="3" type="ORF">ECU08_1980</name>
</gene>
<name>M1KBM4_ENCCN</name>
<feature type="region of interest" description="Disordered" evidence="1">
    <location>
        <begin position="38"/>
        <end position="110"/>
    </location>
</feature>
<dbReference type="VEuPathDB" id="MicrosporidiaDB:AEWD_081950"/>
<feature type="chain" id="PRO_5004015331" evidence="2">
    <location>
        <begin position="26"/>
        <end position="110"/>
    </location>
</feature>